<evidence type="ECO:0000256" key="3">
    <source>
        <dbReference type="ARBA" id="ARBA00022729"/>
    </source>
</evidence>
<name>A0A1H9D2L6_9GAMM</name>
<dbReference type="InterPro" id="IPR006059">
    <property type="entry name" value="SBP"/>
</dbReference>
<dbReference type="GO" id="GO:0015846">
    <property type="term" value="P:polyamine transport"/>
    <property type="evidence" value="ECO:0007669"/>
    <property type="project" value="InterPro"/>
</dbReference>
<comment type="subcellular location">
    <subcellularLocation>
        <location evidence="1 5">Periplasm</location>
    </subcellularLocation>
</comment>
<dbReference type="GO" id="GO:0042597">
    <property type="term" value="C:periplasmic space"/>
    <property type="evidence" value="ECO:0007669"/>
    <property type="project" value="UniProtKB-SubCell"/>
</dbReference>
<gene>
    <name evidence="7" type="ORF">SAMN03080615_00312</name>
</gene>
<dbReference type="GO" id="GO:0019808">
    <property type="term" value="F:polyamine binding"/>
    <property type="evidence" value="ECO:0007669"/>
    <property type="project" value="InterPro"/>
</dbReference>
<accession>A0A1H9D2L6</accession>
<dbReference type="SUPFAM" id="SSF53850">
    <property type="entry name" value="Periplasmic binding protein-like II"/>
    <property type="match status" value="1"/>
</dbReference>
<evidence type="ECO:0000256" key="5">
    <source>
        <dbReference type="PIRNR" id="PIRNR019574"/>
    </source>
</evidence>
<evidence type="ECO:0000256" key="1">
    <source>
        <dbReference type="ARBA" id="ARBA00004418"/>
    </source>
</evidence>
<dbReference type="STRING" id="355243.SAMN03080615_00312"/>
<organism evidence="7 8">
    <name type="scientific">Amphritea atlantica</name>
    <dbReference type="NCBI Taxonomy" id="355243"/>
    <lineage>
        <taxon>Bacteria</taxon>
        <taxon>Pseudomonadati</taxon>
        <taxon>Pseudomonadota</taxon>
        <taxon>Gammaproteobacteria</taxon>
        <taxon>Oceanospirillales</taxon>
        <taxon>Oceanospirillaceae</taxon>
        <taxon>Amphritea</taxon>
    </lineage>
</organism>
<sequence length="373" mass="41294">MTKTLPSLIRKALQISTFSLAASASIAQAEEVLNFYNWSDYIAEDTLAKFEAETGIKVVYDVYDSNETLEAKLLAGNSGYDLVVPSSHFMEQQIKAGIFQPLQKDKLTNLGNLDPSLMKLLDKKDPGNQYGVPYLWGTTGIGYNIQQVKAVLGEDAPVDSWDLVFKPENMKKLAECGVTFLDSPDEIYPLALLYTGQSSTDTSKAVHKKDNPAAQTLKAVRPYLRQFNSSQYVNDLANGDTCVAIGYSGDVFQSQARAEEAGNGIEIGYSIPKEGTEIWFDMLLIPSDAKHAENAHKFINFLLRPEIIAEITNYVWYANPNSASTDLVDPEITSDTSIYPDAETRTRLYMPATLPANVARIRSRTWSDIKTGN</sequence>
<dbReference type="CDD" id="cd13659">
    <property type="entry name" value="PBP2_PotF"/>
    <property type="match status" value="1"/>
</dbReference>
<feature type="signal peptide" evidence="6">
    <location>
        <begin position="1"/>
        <end position="29"/>
    </location>
</feature>
<feature type="chain" id="PRO_5011503230" description="Putrescine-binding periplasmic protein" evidence="6">
    <location>
        <begin position="30"/>
        <end position="373"/>
    </location>
</feature>
<evidence type="ECO:0000256" key="4">
    <source>
        <dbReference type="ARBA" id="ARBA00022764"/>
    </source>
</evidence>
<dbReference type="RefSeq" id="WP_091353021.1">
    <property type="nucleotide sequence ID" value="NZ_AP025284.1"/>
</dbReference>
<dbReference type="Proteomes" id="UP000198749">
    <property type="component" value="Unassembled WGS sequence"/>
</dbReference>
<evidence type="ECO:0000256" key="6">
    <source>
        <dbReference type="SAM" id="SignalP"/>
    </source>
</evidence>
<keyword evidence="2 5" id="KW-0813">Transport</keyword>
<dbReference type="EMBL" id="FOGB01000001">
    <property type="protein sequence ID" value="SEQ07726.1"/>
    <property type="molecule type" value="Genomic_DNA"/>
</dbReference>
<dbReference type="PRINTS" id="PR00909">
    <property type="entry name" value="SPERMDNBNDNG"/>
</dbReference>
<comment type="function">
    <text evidence="5">Required for the activity of the bacterial periplasmic transport system of putrescine.</text>
</comment>
<dbReference type="OrthoDB" id="9769319at2"/>
<evidence type="ECO:0000313" key="7">
    <source>
        <dbReference type="EMBL" id="SEQ07726.1"/>
    </source>
</evidence>
<dbReference type="Pfam" id="PF13416">
    <property type="entry name" value="SBP_bac_8"/>
    <property type="match status" value="1"/>
</dbReference>
<evidence type="ECO:0000256" key="2">
    <source>
        <dbReference type="ARBA" id="ARBA00022448"/>
    </source>
</evidence>
<keyword evidence="8" id="KW-1185">Reference proteome</keyword>
<keyword evidence="4 5" id="KW-0574">Periplasm</keyword>
<dbReference type="Gene3D" id="3.40.190.10">
    <property type="entry name" value="Periplasmic binding protein-like II"/>
    <property type="match status" value="2"/>
</dbReference>
<reference evidence="8" key="1">
    <citation type="submission" date="2016-10" db="EMBL/GenBank/DDBJ databases">
        <authorList>
            <person name="Varghese N."/>
            <person name="Submissions S."/>
        </authorList>
    </citation>
    <scope>NUCLEOTIDE SEQUENCE [LARGE SCALE GENOMIC DNA]</scope>
    <source>
        <strain evidence="8">DSM 18887</strain>
    </source>
</reference>
<dbReference type="InterPro" id="IPR001188">
    <property type="entry name" value="Sperm_putr-bd"/>
</dbReference>
<evidence type="ECO:0000313" key="8">
    <source>
        <dbReference type="Proteomes" id="UP000198749"/>
    </source>
</evidence>
<comment type="similarity">
    <text evidence="5">Belongs to the bacterial solute-binding protein PotD/PotF family.</text>
</comment>
<dbReference type="PANTHER" id="PTHR30222:SF12">
    <property type="entry name" value="NORSPERMIDINE SENSOR"/>
    <property type="match status" value="1"/>
</dbReference>
<proteinExistence type="inferred from homology"/>
<keyword evidence="3 6" id="KW-0732">Signal</keyword>
<protein>
    <recommendedName>
        <fullName evidence="5">Putrescine-binding periplasmic protein</fullName>
    </recommendedName>
</protein>
<dbReference type="AlphaFoldDB" id="A0A1H9D2L6"/>
<dbReference type="PIRSF" id="PIRSF019574">
    <property type="entry name" value="Periplasmic_polyamine_BP"/>
    <property type="match status" value="1"/>
</dbReference>
<dbReference type="PANTHER" id="PTHR30222">
    <property type="entry name" value="SPERMIDINE/PUTRESCINE-BINDING PERIPLASMIC PROTEIN"/>
    <property type="match status" value="1"/>
</dbReference>